<evidence type="ECO:0000259" key="1">
    <source>
        <dbReference type="Pfam" id="PF06983"/>
    </source>
</evidence>
<evidence type="ECO:0000313" key="2">
    <source>
        <dbReference type="EMBL" id="KHK96545.1"/>
    </source>
</evidence>
<organism evidence="2 3">
    <name type="scientific">Microbacterium mangrovi</name>
    <dbReference type="NCBI Taxonomy" id="1348253"/>
    <lineage>
        <taxon>Bacteria</taxon>
        <taxon>Bacillati</taxon>
        <taxon>Actinomycetota</taxon>
        <taxon>Actinomycetes</taxon>
        <taxon>Micrococcales</taxon>
        <taxon>Microbacteriaceae</taxon>
        <taxon>Microbacterium</taxon>
    </lineage>
</organism>
<dbReference type="OrthoDB" id="9806473at2"/>
<dbReference type="Gene3D" id="3.30.720.110">
    <property type="match status" value="1"/>
</dbReference>
<keyword evidence="3" id="KW-1185">Reference proteome</keyword>
<dbReference type="InterPro" id="IPR029068">
    <property type="entry name" value="Glyas_Bleomycin-R_OHBP_Dase"/>
</dbReference>
<comment type="caution">
    <text evidence="2">The sequence shown here is derived from an EMBL/GenBank/DDBJ whole genome shotgun (WGS) entry which is preliminary data.</text>
</comment>
<dbReference type="SUPFAM" id="SSF54593">
    <property type="entry name" value="Glyoxalase/Bleomycin resistance protein/Dihydroxybiphenyl dioxygenase"/>
    <property type="match status" value="2"/>
</dbReference>
<proteinExistence type="predicted"/>
<reference evidence="2 3" key="1">
    <citation type="submission" date="2014-11" db="EMBL/GenBank/DDBJ databases">
        <title>Genome sequence of Microbacterium mangrovi MUSC 115(T).</title>
        <authorList>
            <person name="Lee L.-H."/>
        </authorList>
    </citation>
    <scope>NUCLEOTIDE SEQUENCE [LARGE SCALE GENOMIC DNA]</scope>
    <source>
        <strain evidence="2 3">MUSC 115</strain>
    </source>
</reference>
<accession>A0A0B1ZZ80</accession>
<sequence>MTRIIPSIWCNDTADDMAALYTDSFPDARVVDSSRYPTEGLLDFQQPFAGKTLTIDLEIGGTRINLINGGPGVDPNPSISFVLNFQPASDPQAREHLDALWALLSDGGTVLMPLDEYPYSARYGWLQDRFGVSWQFMLTRPDADARPFVVPSLMFSDENARLAEPALQTYVALFPDSHRGTTARYPEDAEEGVAGSLMYADALVAGTWLAAMDAPTPQGRTFDIAVSLIATCADQDEIDRLWSVLSRYPDAEQCGWCRDAFGVSWQIVPENMDALLKHPGAFDALMQMGRIIIADLVTPDA</sequence>
<dbReference type="InterPro" id="IPR028973">
    <property type="entry name" value="PhnB-like"/>
</dbReference>
<dbReference type="STRING" id="1348253.LK09_14450"/>
<name>A0A0B1ZZ80_9MICO</name>
<dbReference type="EMBL" id="JTDK01000014">
    <property type="protein sequence ID" value="KHK96545.1"/>
    <property type="molecule type" value="Genomic_DNA"/>
</dbReference>
<dbReference type="Proteomes" id="UP000031030">
    <property type="component" value="Unassembled WGS sequence"/>
</dbReference>
<gene>
    <name evidence="2" type="ORF">LK09_14450</name>
</gene>
<dbReference type="Pfam" id="PF06983">
    <property type="entry name" value="3-dmu-9_3-mt"/>
    <property type="match status" value="2"/>
</dbReference>
<dbReference type="Gene3D" id="3.30.720.100">
    <property type="match status" value="1"/>
</dbReference>
<feature type="domain" description="PhnB-like" evidence="1">
    <location>
        <begin position="149"/>
        <end position="268"/>
    </location>
</feature>
<dbReference type="CDD" id="cd06588">
    <property type="entry name" value="PhnB_like"/>
    <property type="match status" value="2"/>
</dbReference>
<dbReference type="RefSeq" id="WP_039400895.1">
    <property type="nucleotide sequence ID" value="NZ_JTDK01000014.1"/>
</dbReference>
<dbReference type="PANTHER" id="PTHR33990">
    <property type="entry name" value="PROTEIN YJDN-RELATED"/>
    <property type="match status" value="1"/>
</dbReference>
<dbReference type="Gene3D" id="3.10.180.10">
    <property type="entry name" value="2,3-Dihydroxybiphenyl 1,2-Dioxygenase, domain 1"/>
    <property type="match status" value="1"/>
</dbReference>
<protein>
    <recommendedName>
        <fullName evidence="1">PhnB-like domain-containing protein</fullName>
    </recommendedName>
</protein>
<evidence type="ECO:0000313" key="3">
    <source>
        <dbReference type="Proteomes" id="UP000031030"/>
    </source>
</evidence>
<dbReference type="AlphaFoldDB" id="A0A0B1ZZ80"/>
<feature type="domain" description="PhnB-like" evidence="1">
    <location>
        <begin position="3"/>
        <end position="136"/>
    </location>
</feature>